<organism evidence="8 9">
    <name type="scientific">Corallococcus coralloides (strain ATCC 25202 / DSM 2259 / NBRC 100086 / M2)</name>
    <name type="common">Myxococcus coralloides</name>
    <dbReference type="NCBI Taxonomy" id="1144275"/>
    <lineage>
        <taxon>Bacteria</taxon>
        <taxon>Pseudomonadati</taxon>
        <taxon>Myxococcota</taxon>
        <taxon>Myxococcia</taxon>
        <taxon>Myxococcales</taxon>
        <taxon>Cystobacterineae</taxon>
        <taxon>Myxococcaceae</taxon>
        <taxon>Corallococcus</taxon>
    </lineage>
</organism>
<evidence type="ECO:0000256" key="5">
    <source>
        <dbReference type="ARBA" id="ARBA00022729"/>
    </source>
</evidence>
<dbReference type="AlphaFoldDB" id="H8MZE7"/>
<dbReference type="Gene3D" id="3.40.50.1980">
    <property type="entry name" value="Nitrogenase molybdenum iron protein domain"/>
    <property type="match status" value="2"/>
</dbReference>
<dbReference type="PROSITE" id="PS50983">
    <property type="entry name" value="FE_B12_PBP"/>
    <property type="match status" value="1"/>
</dbReference>
<keyword evidence="6" id="KW-1133">Transmembrane helix</keyword>
<dbReference type="InterPro" id="IPR051313">
    <property type="entry name" value="Bact_iron-sidero_bind"/>
</dbReference>
<evidence type="ECO:0000313" key="8">
    <source>
        <dbReference type="EMBL" id="AFE10809.1"/>
    </source>
</evidence>
<dbReference type="SUPFAM" id="SSF53807">
    <property type="entry name" value="Helical backbone' metal receptor"/>
    <property type="match status" value="1"/>
</dbReference>
<evidence type="ECO:0000259" key="7">
    <source>
        <dbReference type="PROSITE" id="PS50983"/>
    </source>
</evidence>
<dbReference type="GO" id="GO:0030288">
    <property type="term" value="C:outer membrane-bounded periplasmic space"/>
    <property type="evidence" value="ECO:0007669"/>
    <property type="project" value="TreeGrafter"/>
</dbReference>
<dbReference type="Proteomes" id="UP000007587">
    <property type="component" value="Chromosome"/>
</dbReference>
<name>H8MZE7_CORCM</name>
<dbReference type="RefSeq" id="WP_014399569.1">
    <property type="nucleotide sequence ID" value="NC_017030.1"/>
</dbReference>
<feature type="domain" description="Fe/B12 periplasmic-binding" evidence="7">
    <location>
        <begin position="75"/>
        <end position="336"/>
    </location>
</feature>
<dbReference type="FunCoup" id="H8MZE7">
    <property type="interactions" value="12"/>
</dbReference>
<dbReference type="HOGENOM" id="CLU_038034_3_1_7"/>
<evidence type="ECO:0000256" key="3">
    <source>
        <dbReference type="ARBA" id="ARBA00022448"/>
    </source>
</evidence>
<comment type="similarity">
    <text evidence="2">Belongs to the bacterial solute-binding protein 8 family.</text>
</comment>
<dbReference type="InterPro" id="IPR033870">
    <property type="entry name" value="FatB"/>
</dbReference>
<keyword evidence="6" id="KW-0472">Membrane</keyword>
<dbReference type="PANTHER" id="PTHR30532">
    <property type="entry name" value="IRON III DICITRATE-BINDING PERIPLASMIC PROTEIN"/>
    <property type="match status" value="1"/>
</dbReference>
<keyword evidence="3" id="KW-0813">Transport</keyword>
<feature type="transmembrane region" description="Helical" evidence="6">
    <location>
        <begin position="12"/>
        <end position="30"/>
    </location>
</feature>
<keyword evidence="6" id="KW-0812">Transmembrane</keyword>
<keyword evidence="4" id="KW-0408">Iron</keyword>
<dbReference type="Pfam" id="PF01497">
    <property type="entry name" value="Peripla_BP_2"/>
    <property type="match status" value="1"/>
</dbReference>
<keyword evidence="4" id="KW-0406">Ion transport</keyword>
<dbReference type="GO" id="GO:1901678">
    <property type="term" value="P:iron coordination entity transport"/>
    <property type="evidence" value="ECO:0007669"/>
    <property type="project" value="UniProtKB-ARBA"/>
</dbReference>
<accession>H8MZE7</accession>
<dbReference type="InParanoid" id="H8MZE7"/>
<dbReference type="PANTHER" id="PTHR30532:SF28">
    <property type="entry name" value="PETROBACTIN-BINDING PROTEIN YCLQ"/>
    <property type="match status" value="1"/>
</dbReference>
<evidence type="ECO:0000256" key="1">
    <source>
        <dbReference type="ARBA" id="ARBA00004196"/>
    </source>
</evidence>
<evidence type="ECO:0000313" key="9">
    <source>
        <dbReference type="Proteomes" id="UP000007587"/>
    </source>
</evidence>
<gene>
    <name evidence="8" type="primary">yclQ</name>
    <name evidence="8" type="ordered locus">COCOR_06783</name>
</gene>
<protein>
    <submittedName>
        <fullName evidence="8">Ferric siderophore ABC transporter periplasmic ferric siderophore-binding protein</fullName>
    </submittedName>
</protein>
<dbReference type="InterPro" id="IPR002491">
    <property type="entry name" value="ABC_transptr_periplasmic_BD"/>
</dbReference>
<evidence type="ECO:0000256" key="4">
    <source>
        <dbReference type="ARBA" id="ARBA00022496"/>
    </source>
</evidence>
<keyword evidence="5" id="KW-0732">Signal</keyword>
<reference evidence="8 9" key="1">
    <citation type="journal article" date="2012" name="J. Bacteriol.">
        <title>Complete Genome Sequence of the Fruiting Myxobacterium Corallococcus coralloides DSM 2259.</title>
        <authorList>
            <person name="Huntley S."/>
            <person name="Zhang Y."/>
            <person name="Treuner-Lange A."/>
            <person name="Kneip S."/>
            <person name="Sensen C.W."/>
            <person name="Sogaard-Andersen L."/>
        </authorList>
    </citation>
    <scope>NUCLEOTIDE SEQUENCE [LARGE SCALE GENOMIC DNA]</scope>
    <source>
        <strain evidence="9">ATCC 25202 / DSM 2259 / NBRC 100086 / M2</strain>
    </source>
</reference>
<evidence type="ECO:0000256" key="2">
    <source>
        <dbReference type="ARBA" id="ARBA00008814"/>
    </source>
</evidence>
<proteinExistence type="inferred from homology"/>
<sequence length="341" mass="35824">MSTSPRRFPPLLAALIGVAVIALAVFFGWGPRAPAPAPVPSEGAAPAAAAAPAPGAGRTIAHAQGSTVVAPNPRKVVVFDLAALDTLDALGVDVQGVAGEYFPGQLAKYADAKKYPRYGTLFEPDYEALHAARPDLVITGGRSSARYTKLAAMVPTIDQTTDDAHFLDTVVGNTQRLATVFGKEEQARTLVESLHQSIATLKGTTASRGKGLIVLTSGGRMSAYGPGSRFGVLHDTFGIPPAAPSLKASLHGEAVGSEFILETNPDWLFVIDRDAAIGEGGGAQRLLDNELVHQTTAWKQGQVVYLEPANTYLIGGGIQSLRRLMEQISDVYAKPRQPPAP</sequence>
<dbReference type="OrthoDB" id="63946at2"/>
<evidence type="ECO:0000256" key="6">
    <source>
        <dbReference type="SAM" id="Phobius"/>
    </source>
</evidence>
<keyword evidence="9" id="KW-1185">Reference proteome</keyword>
<dbReference type="EMBL" id="CP003389">
    <property type="protein sequence ID" value="AFE10809.1"/>
    <property type="molecule type" value="Genomic_DNA"/>
</dbReference>
<dbReference type="CDD" id="cd01140">
    <property type="entry name" value="FatB"/>
    <property type="match status" value="1"/>
</dbReference>
<dbReference type="KEGG" id="ccx:COCOR_06783"/>
<keyword evidence="4" id="KW-0410">Iron transport</keyword>
<comment type="subcellular location">
    <subcellularLocation>
        <location evidence="1">Cell envelope</location>
    </subcellularLocation>
</comment>
<dbReference type="eggNOG" id="COG4607">
    <property type="taxonomic scope" value="Bacteria"/>
</dbReference>
<dbReference type="STRING" id="1144275.COCOR_06783"/>
<reference evidence="9" key="2">
    <citation type="submission" date="2012-03" db="EMBL/GenBank/DDBJ databases">
        <title>Genome sequence of the fruiting myxobacterium Corallococcus coralloides DSM 2259.</title>
        <authorList>
            <person name="Huntley S."/>
            <person name="Zhang Y."/>
            <person name="Treuner-Lange A."/>
            <person name="Sensen C.W."/>
            <person name="Sogaard-Andersen L."/>
        </authorList>
    </citation>
    <scope>NUCLEOTIDE SEQUENCE [LARGE SCALE GENOMIC DNA]</scope>
    <source>
        <strain evidence="9">ATCC 25202 / DSM 2259 / NBRC 100086 / M2</strain>
    </source>
</reference>